<comment type="caution">
    <text evidence="1">The sequence shown here is derived from an EMBL/GenBank/DDBJ whole genome shotgun (WGS) entry which is preliminary data.</text>
</comment>
<gene>
    <name evidence="1" type="ORF">RSO01_82420</name>
</gene>
<name>A0A512NQ43_9HYPH</name>
<accession>A0A512NQ43</accession>
<proteinExistence type="predicted"/>
<dbReference type="InterPro" id="IPR049591">
    <property type="entry name" value="CE4_u4-like"/>
</dbReference>
<dbReference type="Gene3D" id="3.20.20.370">
    <property type="entry name" value="Glycoside hydrolase/deacetylase"/>
    <property type="match status" value="1"/>
</dbReference>
<dbReference type="CDD" id="cd10928">
    <property type="entry name" value="CE4_u4"/>
    <property type="match status" value="1"/>
</dbReference>
<evidence type="ECO:0000313" key="1">
    <source>
        <dbReference type="EMBL" id="GEP61076.1"/>
    </source>
</evidence>
<dbReference type="GO" id="GO:0005975">
    <property type="term" value="P:carbohydrate metabolic process"/>
    <property type="evidence" value="ECO:0007669"/>
    <property type="project" value="InterPro"/>
</dbReference>
<evidence type="ECO:0000313" key="2">
    <source>
        <dbReference type="Proteomes" id="UP000321058"/>
    </source>
</evidence>
<reference evidence="1 2" key="1">
    <citation type="submission" date="2019-07" db="EMBL/GenBank/DDBJ databases">
        <title>Whole genome shotgun sequence of Reyranella soli NBRC 108950.</title>
        <authorList>
            <person name="Hosoyama A."/>
            <person name="Uohara A."/>
            <person name="Ohji S."/>
            <person name="Ichikawa N."/>
        </authorList>
    </citation>
    <scope>NUCLEOTIDE SEQUENCE [LARGE SCALE GENOMIC DNA]</scope>
    <source>
        <strain evidence="1 2">NBRC 108950</strain>
    </source>
</reference>
<dbReference type="RefSeq" id="WP_147156400.1">
    <property type="nucleotide sequence ID" value="NZ_BKAJ01000199.1"/>
</dbReference>
<dbReference type="AlphaFoldDB" id="A0A512NQ43"/>
<organism evidence="1 2">
    <name type="scientific">Reyranella soli</name>
    <dbReference type="NCBI Taxonomy" id="1230389"/>
    <lineage>
        <taxon>Bacteria</taxon>
        <taxon>Pseudomonadati</taxon>
        <taxon>Pseudomonadota</taxon>
        <taxon>Alphaproteobacteria</taxon>
        <taxon>Hyphomicrobiales</taxon>
        <taxon>Reyranellaceae</taxon>
        <taxon>Reyranella</taxon>
    </lineage>
</organism>
<dbReference type="SUPFAM" id="SSF88713">
    <property type="entry name" value="Glycoside hydrolase/deacetylase"/>
    <property type="match status" value="1"/>
</dbReference>
<dbReference type="OrthoDB" id="6086702at2"/>
<dbReference type="Proteomes" id="UP000321058">
    <property type="component" value="Unassembled WGS sequence"/>
</dbReference>
<dbReference type="InterPro" id="IPR011330">
    <property type="entry name" value="Glyco_hydro/deAcase_b/a-brl"/>
</dbReference>
<protein>
    <submittedName>
        <fullName evidence="1">Polysaccharide deacetylase</fullName>
    </submittedName>
</protein>
<dbReference type="EMBL" id="BKAJ01000199">
    <property type="protein sequence ID" value="GEP61076.1"/>
    <property type="molecule type" value="Genomic_DNA"/>
</dbReference>
<keyword evidence="2" id="KW-1185">Reference proteome</keyword>
<sequence length="254" mass="27227">MSTWTDLSDEAARWSQAGRVADLWWRDDDAADVGPALERLLAIHRDSGAPLALAVVPAKATEALADRLAGEPGVDLLQHGYAHVNHATLGDKKVELGTERPAMLVLGELGTGRMALERLFGARPLPVMVPPWNRIAPVLVPTLPEIGFTGLSTFGARRRTYPVRGLLEVNTHVDLINWKGGGGFVGEAAALGALVSALAQARISGEPVGVLSHHLAMDGGAWDFLRSIWERALKMPGLRVRPAHKLFATGEDRG</sequence>